<evidence type="ECO:0000313" key="10">
    <source>
        <dbReference type="Proteomes" id="UP000824469"/>
    </source>
</evidence>
<dbReference type="PROSITE" id="PS51916">
    <property type="entry name" value="DEUBAD"/>
    <property type="match status" value="1"/>
</dbReference>
<accession>A0AA38L8T3</accession>
<sequence length="172" mass="19705">KRLLQSFHSQLKFVELEDVVNFDTFMGLLREEEQRHLVKYLSSVDNSSIPESLECMFNSVQFKAALSNFQHLLSEGMFGTDGSRISPRTQQFFQQLLKVTNLTNSKWMERYSQLQKFKPRECVKISKILQSKEATIPKDFCLVTSSISKFDKSASYKAFTNSSGQLPGQVVA</sequence>
<dbReference type="GO" id="GO:0005634">
    <property type="term" value="C:nucleus"/>
    <property type="evidence" value="ECO:0007669"/>
    <property type="project" value="UniProtKB-SubCell"/>
</dbReference>
<organism evidence="9 10">
    <name type="scientific">Taxus chinensis</name>
    <name type="common">Chinese yew</name>
    <name type="synonym">Taxus wallichiana var. chinensis</name>
    <dbReference type="NCBI Taxonomy" id="29808"/>
    <lineage>
        <taxon>Eukaryota</taxon>
        <taxon>Viridiplantae</taxon>
        <taxon>Streptophyta</taxon>
        <taxon>Embryophyta</taxon>
        <taxon>Tracheophyta</taxon>
        <taxon>Spermatophyta</taxon>
        <taxon>Pinopsida</taxon>
        <taxon>Pinidae</taxon>
        <taxon>Conifers II</taxon>
        <taxon>Cupressales</taxon>
        <taxon>Taxaceae</taxon>
        <taxon>Taxus</taxon>
    </lineage>
</organism>
<evidence type="ECO:0000256" key="3">
    <source>
        <dbReference type="ARBA" id="ARBA00022771"/>
    </source>
</evidence>
<keyword evidence="6" id="KW-0804">Transcription</keyword>
<keyword evidence="7" id="KW-0539">Nucleus</keyword>
<evidence type="ECO:0000256" key="2">
    <source>
        <dbReference type="ARBA" id="ARBA00022723"/>
    </source>
</evidence>
<evidence type="ECO:0000259" key="8">
    <source>
        <dbReference type="PROSITE" id="PS51916"/>
    </source>
</evidence>
<reference evidence="9 10" key="1">
    <citation type="journal article" date="2021" name="Nat. Plants">
        <title>The Taxus genome provides insights into paclitaxel biosynthesis.</title>
        <authorList>
            <person name="Xiong X."/>
            <person name="Gou J."/>
            <person name="Liao Q."/>
            <person name="Li Y."/>
            <person name="Zhou Q."/>
            <person name="Bi G."/>
            <person name="Li C."/>
            <person name="Du R."/>
            <person name="Wang X."/>
            <person name="Sun T."/>
            <person name="Guo L."/>
            <person name="Liang H."/>
            <person name="Lu P."/>
            <person name="Wu Y."/>
            <person name="Zhang Z."/>
            <person name="Ro D.K."/>
            <person name="Shang Y."/>
            <person name="Huang S."/>
            <person name="Yan J."/>
        </authorList>
    </citation>
    <scope>NUCLEOTIDE SEQUENCE [LARGE SCALE GENOMIC DNA]</scope>
    <source>
        <strain evidence="9">Ta-2019</strain>
    </source>
</reference>
<evidence type="ECO:0000256" key="6">
    <source>
        <dbReference type="ARBA" id="ARBA00023163"/>
    </source>
</evidence>
<dbReference type="AlphaFoldDB" id="A0AA38L8T3"/>
<proteinExistence type="predicted"/>
<dbReference type="InterPro" id="IPR038108">
    <property type="entry name" value="RPN13_DEUBAD_sf"/>
</dbReference>
<dbReference type="Proteomes" id="UP000824469">
    <property type="component" value="Unassembled WGS sequence"/>
</dbReference>
<dbReference type="Gene3D" id="1.10.2020.20">
    <property type="match status" value="1"/>
</dbReference>
<feature type="non-terminal residue" evidence="9">
    <location>
        <position position="172"/>
    </location>
</feature>
<dbReference type="EMBL" id="JAHRHJ020000005">
    <property type="protein sequence ID" value="KAH9316114.1"/>
    <property type="molecule type" value="Genomic_DNA"/>
</dbReference>
<feature type="non-terminal residue" evidence="9">
    <location>
        <position position="1"/>
    </location>
</feature>
<keyword evidence="3" id="KW-0863">Zinc-finger</keyword>
<feature type="domain" description="DEUBAD" evidence="8">
    <location>
        <begin position="7"/>
        <end position="117"/>
    </location>
</feature>
<evidence type="ECO:0000313" key="9">
    <source>
        <dbReference type="EMBL" id="KAH9316114.1"/>
    </source>
</evidence>
<keyword evidence="2" id="KW-0479">Metal-binding</keyword>
<dbReference type="InterPro" id="IPR044867">
    <property type="entry name" value="DEUBAD_dom"/>
</dbReference>
<protein>
    <recommendedName>
        <fullName evidence="8">DEUBAD domain-containing protein</fullName>
    </recommendedName>
</protein>
<gene>
    <name evidence="9" type="ORF">KI387_024741</name>
</gene>
<keyword evidence="4" id="KW-0862">Zinc</keyword>
<evidence type="ECO:0000256" key="7">
    <source>
        <dbReference type="ARBA" id="ARBA00023242"/>
    </source>
</evidence>
<comment type="caution">
    <text evidence="9">The sequence shown here is derived from an EMBL/GenBank/DDBJ whole genome shotgun (WGS) entry which is preliminary data.</text>
</comment>
<evidence type="ECO:0000256" key="1">
    <source>
        <dbReference type="ARBA" id="ARBA00004123"/>
    </source>
</evidence>
<keyword evidence="10" id="KW-1185">Reference proteome</keyword>
<dbReference type="InterPro" id="IPR028020">
    <property type="entry name" value="ASX_DEUBAD_dom"/>
</dbReference>
<dbReference type="Pfam" id="PF13919">
    <property type="entry name" value="ASXH"/>
    <property type="match status" value="1"/>
</dbReference>
<evidence type="ECO:0000256" key="4">
    <source>
        <dbReference type="ARBA" id="ARBA00022833"/>
    </source>
</evidence>
<evidence type="ECO:0000256" key="5">
    <source>
        <dbReference type="ARBA" id="ARBA00023015"/>
    </source>
</evidence>
<comment type="subcellular location">
    <subcellularLocation>
        <location evidence="1">Nucleus</location>
    </subcellularLocation>
</comment>
<keyword evidence="5" id="KW-0805">Transcription regulation</keyword>
<dbReference type="GO" id="GO:0008270">
    <property type="term" value="F:zinc ion binding"/>
    <property type="evidence" value="ECO:0007669"/>
    <property type="project" value="UniProtKB-KW"/>
</dbReference>
<name>A0AA38L8T3_TAXCH</name>